<comment type="caution">
    <text evidence="2">The sequence shown here is derived from an EMBL/GenBank/DDBJ whole genome shotgun (WGS) entry which is preliminary data.</text>
</comment>
<dbReference type="OrthoDB" id="10552138at2759"/>
<feature type="compositionally biased region" description="Polar residues" evidence="1">
    <location>
        <begin position="240"/>
        <end position="267"/>
    </location>
</feature>
<dbReference type="Proteomes" id="UP000188268">
    <property type="component" value="Unassembled WGS sequence"/>
</dbReference>
<accession>A0A1R3GL48</accession>
<dbReference type="EMBL" id="AWWV01014123">
    <property type="protein sequence ID" value="OMO58803.1"/>
    <property type="molecule type" value="Genomic_DNA"/>
</dbReference>
<dbReference type="AlphaFoldDB" id="A0A1R3GL48"/>
<feature type="region of interest" description="Disordered" evidence="1">
    <location>
        <begin position="95"/>
        <end position="156"/>
    </location>
</feature>
<reference evidence="2 3" key="1">
    <citation type="submission" date="2013-09" db="EMBL/GenBank/DDBJ databases">
        <title>Corchorus capsularis genome sequencing.</title>
        <authorList>
            <person name="Alam M."/>
            <person name="Haque M.S."/>
            <person name="Islam M.S."/>
            <person name="Emdad E.M."/>
            <person name="Islam M.M."/>
            <person name="Ahmed B."/>
            <person name="Halim A."/>
            <person name="Hossen Q.M.M."/>
            <person name="Hossain M.Z."/>
            <person name="Ahmed R."/>
            <person name="Khan M.M."/>
            <person name="Islam R."/>
            <person name="Rashid M.M."/>
            <person name="Khan S.A."/>
            <person name="Rahman M.S."/>
            <person name="Alam M."/>
        </authorList>
    </citation>
    <scope>NUCLEOTIDE SEQUENCE [LARGE SCALE GENOMIC DNA]</scope>
    <source>
        <strain evidence="3">cv. CVL-1</strain>
        <tissue evidence="2">Whole seedling</tissue>
    </source>
</reference>
<feature type="compositionally biased region" description="Polar residues" evidence="1">
    <location>
        <begin position="95"/>
        <end position="134"/>
    </location>
</feature>
<proteinExistence type="predicted"/>
<organism evidence="2 3">
    <name type="scientific">Corchorus capsularis</name>
    <name type="common">Jute</name>
    <dbReference type="NCBI Taxonomy" id="210143"/>
    <lineage>
        <taxon>Eukaryota</taxon>
        <taxon>Viridiplantae</taxon>
        <taxon>Streptophyta</taxon>
        <taxon>Embryophyta</taxon>
        <taxon>Tracheophyta</taxon>
        <taxon>Spermatophyta</taxon>
        <taxon>Magnoliopsida</taxon>
        <taxon>eudicotyledons</taxon>
        <taxon>Gunneridae</taxon>
        <taxon>Pentapetalae</taxon>
        <taxon>rosids</taxon>
        <taxon>malvids</taxon>
        <taxon>Malvales</taxon>
        <taxon>Malvaceae</taxon>
        <taxon>Grewioideae</taxon>
        <taxon>Apeibeae</taxon>
        <taxon>Corchorus</taxon>
    </lineage>
</organism>
<gene>
    <name evidence="2" type="ORF">CCACVL1_25347</name>
</gene>
<dbReference type="Gramene" id="OMO58803">
    <property type="protein sequence ID" value="OMO58803"/>
    <property type="gene ID" value="CCACVL1_25347"/>
</dbReference>
<feature type="region of interest" description="Disordered" evidence="1">
    <location>
        <begin position="213"/>
        <end position="267"/>
    </location>
</feature>
<keyword evidence="3" id="KW-1185">Reference proteome</keyword>
<evidence type="ECO:0000313" key="3">
    <source>
        <dbReference type="Proteomes" id="UP000188268"/>
    </source>
</evidence>
<sequence>MYTLSGIPYAHATCAIRDRRRKVEDYVSSWNAKNVYMQAYAKPIKPMVGMKDWPASSQEQVQPPHYEKKGPDPIVSYFASFTVFFFQQTVSAKKPSPQVQSTVETQVPEPTTQSTVSEMNQTRSAEHSTATPTLVNEEVQSRSAPKLRKKKTATASSSASMSVRINIAANPIEVSADANNQAKTVVSGDAGASASTVIPSHQSAAVVPTTVNSSSTAGVSSKRKKTKTDVGKKKTRFSYVDSNNRMHNVSGERSSPLSQQKYSNQRRLTAGNLRRAAENKFRKRQAALKINEVVE</sequence>
<evidence type="ECO:0000313" key="2">
    <source>
        <dbReference type="EMBL" id="OMO58803.1"/>
    </source>
</evidence>
<protein>
    <submittedName>
        <fullName evidence="2">Uncharacterized protein</fullName>
    </submittedName>
</protein>
<name>A0A1R3GL48_COCAP</name>
<evidence type="ECO:0000256" key="1">
    <source>
        <dbReference type="SAM" id="MobiDB-lite"/>
    </source>
</evidence>